<dbReference type="PANTHER" id="PTHR43335:SF4">
    <property type="entry name" value="ABC TRANSPORTER, ATP-BINDING PROTEIN"/>
    <property type="match status" value="1"/>
</dbReference>
<keyword evidence="4 6" id="KW-0067">ATP-binding</keyword>
<organism evidence="6 7">
    <name type="scientific">Flavimobilis marinus</name>
    <dbReference type="NCBI Taxonomy" id="285351"/>
    <lineage>
        <taxon>Bacteria</taxon>
        <taxon>Bacillati</taxon>
        <taxon>Actinomycetota</taxon>
        <taxon>Actinomycetes</taxon>
        <taxon>Micrococcales</taxon>
        <taxon>Jonesiaceae</taxon>
        <taxon>Flavimobilis</taxon>
    </lineage>
</organism>
<feature type="domain" description="ABC transporter" evidence="5">
    <location>
        <begin position="5"/>
        <end position="235"/>
    </location>
</feature>
<keyword evidence="3" id="KW-0547">Nucleotide-binding</keyword>
<dbReference type="InterPro" id="IPR003593">
    <property type="entry name" value="AAA+_ATPase"/>
</dbReference>
<protein>
    <submittedName>
        <fullName evidence="6">ABC-2 type transport system ATP-binding protein</fullName>
    </submittedName>
</protein>
<dbReference type="OrthoDB" id="9804819at2"/>
<dbReference type="GO" id="GO:0016887">
    <property type="term" value="F:ATP hydrolysis activity"/>
    <property type="evidence" value="ECO:0007669"/>
    <property type="project" value="InterPro"/>
</dbReference>
<evidence type="ECO:0000256" key="4">
    <source>
        <dbReference type="ARBA" id="ARBA00022840"/>
    </source>
</evidence>
<evidence type="ECO:0000256" key="3">
    <source>
        <dbReference type="ARBA" id="ARBA00022741"/>
    </source>
</evidence>
<dbReference type="EMBL" id="FONZ01000003">
    <property type="protein sequence ID" value="SFF23220.1"/>
    <property type="molecule type" value="Genomic_DNA"/>
</dbReference>
<proteinExistence type="inferred from homology"/>
<evidence type="ECO:0000256" key="2">
    <source>
        <dbReference type="ARBA" id="ARBA00022448"/>
    </source>
</evidence>
<evidence type="ECO:0000313" key="6">
    <source>
        <dbReference type="EMBL" id="SFF23220.1"/>
    </source>
</evidence>
<gene>
    <name evidence="6" type="ORF">SAMN04488035_2116</name>
</gene>
<name>A0A1I2H1F2_9MICO</name>
<dbReference type="SMART" id="SM00382">
    <property type="entry name" value="AAA"/>
    <property type="match status" value="1"/>
</dbReference>
<keyword evidence="2" id="KW-0813">Transport</keyword>
<dbReference type="InterPro" id="IPR027417">
    <property type="entry name" value="P-loop_NTPase"/>
</dbReference>
<dbReference type="AlphaFoldDB" id="A0A1I2H1F2"/>
<dbReference type="STRING" id="285351.SAMN04488035_2116"/>
<dbReference type="GO" id="GO:0005524">
    <property type="term" value="F:ATP binding"/>
    <property type="evidence" value="ECO:0007669"/>
    <property type="project" value="UniProtKB-KW"/>
</dbReference>
<evidence type="ECO:0000313" key="7">
    <source>
        <dbReference type="Proteomes" id="UP000198520"/>
    </source>
</evidence>
<dbReference type="InterPro" id="IPR003439">
    <property type="entry name" value="ABC_transporter-like_ATP-bd"/>
</dbReference>
<evidence type="ECO:0000256" key="1">
    <source>
        <dbReference type="ARBA" id="ARBA00005417"/>
    </source>
</evidence>
<keyword evidence="7" id="KW-1185">Reference proteome</keyword>
<dbReference type="Proteomes" id="UP000198520">
    <property type="component" value="Unassembled WGS sequence"/>
</dbReference>
<dbReference type="Pfam" id="PF00005">
    <property type="entry name" value="ABC_tran"/>
    <property type="match status" value="1"/>
</dbReference>
<accession>A0A1I2H1F2</accession>
<dbReference type="PROSITE" id="PS50893">
    <property type="entry name" value="ABC_TRANSPORTER_2"/>
    <property type="match status" value="1"/>
</dbReference>
<dbReference type="Gene3D" id="3.40.50.300">
    <property type="entry name" value="P-loop containing nucleotide triphosphate hydrolases"/>
    <property type="match status" value="1"/>
</dbReference>
<comment type="similarity">
    <text evidence="1">Belongs to the ABC transporter superfamily.</text>
</comment>
<dbReference type="SUPFAM" id="SSF52540">
    <property type="entry name" value="P-loop containing nucleoside triphosphate hydrolases"/>
    <property type="match status" value="1"/>
</dbReference>
<dbReference type="CDD" id="cd03230">
    <property type="entry name" value="ABC_DR_subfamily_A"/>
    <property type="match status" value="1"/>
</dbReference>
<reference evidence="7" key="1">
    <citation type="submission" date="2016-10" db="EMBL/GenBank/DDBJ databases">
        <authorList>
            <person name="Varghese N."/>
            <person name="Submissions S."/>
        </authorList>
    </citation>
    <scope>NUCLEOTIDE SEQUENCE [LARGE SCALE GENOMIC DNA]</scope>
    <source>
        <strain evidence="7">DSM 19083</strain>
    </source>
</reference>
<sequence length="241" mass="25674">MTDLLRVTGAVREFGPDAGLFGLDLTVAPGEIHALAGLNGAGKTTLMRAVLGMLRPTSGTVHLGGIALNDLPAEAWGRVGHLVDHPFAYPELSTRQNLELAARLRRVAADQVAQIVTTGMADLGITRYAAIRAARLSQGNRQRLGLTAALQHRPRLVVLDEPTNALDPAGVIALREVLLARAATGTGVLVSSHHLDEVARIAHRISVLNHGQIVGALDPATPDLERAFFHLLHADDEERGR</sequence>
<evidence type="ECO:0000259" key="5">
    <source>
        <dbReference type="PROSITE" id="PS50893"/>
    </source>
</evidence>
<dbReference type="PANTHER" id="PTHR43335">
    <property type="entry name" value="ABC TRANSPORTER, ATP-BINDING PROTEIN"/>
    <property type="match status" value="1"/>
</dbReference>
<dbReference type="RefSeq" id="WP_093378305.1">
    <property type="nucleotide sequence ID" value="NZ_BNAN01000003.1"/>
</dbReference>